<name>A0A1A9ZV88_GLOPL</name>
<dbReference type="Proteomes" id="UP000092445">
    <property type="component" value="Unassembled WGS sequence"/>
</dbReference>
<evidence type="ECO:0000313" key="3">
    <source>
        <dbReference type="Proteomes" id="UP000092445"/>
    </source>
</evidence>
<feature type="transmembrane region" description="Helical" evidence="1">
    <location>
        <begin position="15"/>
        <end position="37"/>
    </location>
</feature>
<proteinExistence type="predicted"/>
<reference evidence="3" key="1">
    <citation type="submission" date="2014-03" db="EMBL/GenBank/DDBJ databases">
        <authorList>
            <person name="Aksoy S."/>
            <person name="Warren W."/>
            <person name="Wilson R.K."/>
        </authorList>
    </citation>
    <scope>NUCLEOTIDE SEQUENCE [LARGE SCALE GENOMIC DNA]</scope>
    <source>
        <strain evidence="3">IAEA</strain>
    </source>
</reference>
<evidence type="ECO:0000256" key="1">
    <source>
        <dbReference type="SAM" id="Phobius"/>
    </source>
</evidence>
<keyword evidence="3" id="KW-1185">Reference proteome</keyword>
<protein>
    <submittedName>
        <fullName evidence="2">Uncharacterized protein</fullName>
    </submittedName>
</protein>
<reference evidence="2" key="2">
    <citation type="submission" date="2020-05" db="UniProtKB">
        <authorList>
            <consortium name="EnsemblMetazoa"/>
        </authorList>
    </citation>
    <scope>IDENTIFICATION</scope>
    <source>
        <strain evidence="2">IAEA</strain>
    </source>
</reference>
<feature type="transmembrane region" description="Helical" evidence="1">
    <location>
        <begin position="163"/>
        <end position="183"/>
    </location>
</feature>
<feature type="transmembrane region" description="Helical" evidence="1">
    <location>
        <begin position="82"/>
        <end position="103"/>
    </location>
</feature>
<feature type="transmembrane region" description="Helical" evidence="1">
    <location>
        <begin position="190"/>
        <end position="209"/>
    </location>
</feature>
<feature type="transmembrane region" description="Helical" evidence="1">
    <location>
        <begin position="123"/>
        <end position="143"/>
    </location>
</feature>
<organism evidence="2 3">
    <name type="scientific">Glossina pallidipes</name>
    <name type="common">Tsetse fly</name>
    <dbReference type="NCBI Taxonomy" id="7398"/>
    <lineage>
        <taxon>Eukaryota</taxon>
        <taxon>Metazoa</taxon>
        <taxon>Ecdysozoa</taxon>
        <taxon>Arthropoda</taxon>
        <taxon>Hexapoda</taxon>
        <taxon>Insecta</taxon>
        <taxon>Pterygota</taxon>
        <taxon>Neoptera</taxon>
        <taxon>Endopterygota</taxon>
        <taxon>Diptera</taxon>
        <taxon>Brachycera</taxon>
        <taxon>Muscomorpha</taxon>
        <taxon>Hippoboscoidea</taxon>
        <taxon>Glossinidae</taxon>
        <taxon>Glossina</taxon>
    </lineage>
</organism>
<dbReference type="VEuPathDB" id="VectorBase:GPAI026079"/>
<feature type="transmembrane region" description="Helical" evidence="1">
    <location>
        <begin position="49"/>
        <end position="76"/>
    </location>
</feature>
<evidence type="ECO:0000313" key="2">
    <source>
        <dbReference type="EnsemblMetazoa" id="GPAI026079-PA"/>
    </source>
</evidence>
<keyword evidence="1" id="KW-1133">Transmembrane helix</keyword>
<keyword evidence="1" id="KW-0812">Transmembrane</keyword>
<dbReference type="EnsemblMetazoa" id="GPAI026079-RA">
    <property type="protein sequence ID" value="GPAI026079-PA"/>
    <property type="gene ID" value="GPAI026079"/>
</dbReference>
<dbReference type="AlphaFoldDB" id="A0A1A9ZV88"/>
<keyword evidence="1" id="KW-0472">Membrane</keyword>
<accession>A0A1A9ZV88</accession>
<sequence length="325" mass="36348">MCLMVGCDVALSLKLVLYLTFVLNLLLTPAADVVLALRVMSTILIDVVMTVNMILMVLLEGLTIPDIVLIIVLGVLLTLDVFAMEGVVVMAILTMVIVAFPMLRPTMTVDATDVPWKIVRLMLIPNLMLTMTTDVLQVLKVIPMTMIGVSPFPEMVGTVAPDLFLVVVVGEAVILKLMLYLMLAANLISTMVIEAILVLAMMNYSALFVRVPRTIYIVTVQRIELEILPMMHHIDLEILSMMHHIELEILSIVHHIELEIQSMCQKNFQSLWYYIHRWNSAQDAINTTGEYGSVPVVSVINGLIIPIGRDLQFRIEALRWEAANN</sequence>